<dbReference type="CDD" id="cd22554">
    <property type="entry name" value="Slr4-like"/>
    <property type="match status" value="1"/>
</dbReference>
<dbReference type="InterPro" id="IPR045689">
    <property type="entry name" value="Slr4"/>
</dbReference>
<evidence type="ECO:0000313" key="2">
    <source>
        <dbReference type="EMBL" id="MFC3033090.1"/>
    </source>
</evidence>
<proteinExistence type="predicted"/>
<protein>
    <submittedName>
        <fullName evidence="2">Uncharacterized protein</fullName>
    </submittedName>
</protein>
<evidence type="ECO:0000256" key="1">
    <source>
        <dbReference type="SAM" id="SignalP"/>
    </source>
</evidence>
<evidence type="ECO:0000313" key="3">
    <source>
        <dbReference type="Proteomes" id="UP001595453"/>
    </source>
</evidence>
<name>A0ABV7CKB7_9GAMM</name>
<dbReference type="Pfam" id="PF19526">
    <property type="entry name" value="Slr4"/>
    <property type="match status" value="1"/>
</dbReference>
<comment type="caution">
    <text evidence="2">The sequence shown here is derived from an EMBL/GenBank/DDBJ whole genome shotgun (WGS) entry which is preliminary data.</text>
</comment>
<organism evidence="2 3">
    <name type="scientific">Pseudoalteromonas fenneropenaei</name>
    <dbReference type="NCBI Taxonomy" id="1737459"/>
    <lineage>
        <taxon>Bacteria</taxon>
        <taxon>Pseudomonadati</taxon>
        <taxon>Pseudomonadota</taxon>
        <taxon>Gammaproteobacteria</taxon>
        <taxon>Alteromonadales</taxon>
        <taxon>Pseudoalteromonadaceae</taxon>
        <taxon>Pseudoalteromonas</taxon>
    </lineage>
</organism>
<gene>
    <name evidence="2" type="ORF">ACFOEE_11205</name>
</gene>
<dbReference type="EMBL" id="JBHRSD010000017">
    <property type="protein sequence ID" value="MFC3033090.1"/>
    <property type="molecule type" value="Genomic_DNA"/>
</dbReference>
<keyword evidence="1" id="KW-0732">Signal</keyword>
<dbReference type="Proteomes" id="UP001595453">
    <property type="component" value="Unassembled WGS sequence"/>
</dbReference>
<accession>A0ABV7CKB7</accession>
<sequence>MEIMKLFKQALVASAILGAFGAQAADLTDAVTKTSKQGLEVAAAAADSSIRVIVREQLEAGDRIKLVFGTGVTGLTSVAVNGSGEATATTTDNQLGIVYGSGTYKIKPISTTTASGVTTVVLEVMTGDPVTKDSSFEVQVRGANIDKAKSSAATVTYSATSGLTGNAKDTTGDNTGAFIILADQYGASVSTKANGVIQRNPATSFVSGGVTGNTNADTIVIDISDDQTLLSAATGVNVQATVTLEGDFTGAITASDVTLTNDIGTPASIAVSGVTIATDKKSLSFTITDTATAPNGIAGKYTIQLDHTATTSTIKASTFKATVVVDADSTSATNTKQEALVKADAGEWVVDATIINIPYFPVDFAGVNTSVHFANETSSAVDAIITAIDGKGVSYSTQNITGFLPKGQVTKFSHLDLQKLLKDSKGNTVPAESKLSITFNLDVEDGKVNAYAFSEKTGNGRQSLVTSQQKGIK</sequence>
<keyword evidence="3" id="KW-1185">Reference proteome</keyword>
<dbReference type="RefSeq" id="WP_377124210.1">
    <property type="nucleotide sequence ID" value="NZ_JBHRSD010000017.1"/>
</dbReference>
<feature type="chain" id="PRO_5045926631" evidence="1">
    <location>
        <begin position="25"/>
        <end position="473"/>
    </location>
</feature>
<reference evidence="3" key="1">
    <citation type="journal article" date="2019" name="Int. J. Syst. Evol. Microbiol.">
        <title>The Global Catalogue of Microorganisms (GCM) 10K type strain sequencing project: providing services to taxonomists for standard genome sequencing and annotation.</title>
        <authorList>
            <consortium name="The Broad Institute Genomics Platform"/>
            <consortium name="The Broad Institute Genome Sequencing Center for Infectious Disease"/>
            <person name="Wu L."/>
            <person name="Ma J."/>
        </authorList>
    </citation>
    <scope>NUCLEOTIDE SEQUENCE [LARGE SCALE GENOMIC DNA]</scope>
    <source>
        <strain evidence="3">KCTC 42730</strain>
    </source>
</reference>
<feature type="signal peptide" evidence="1">
    <location>
        <begin position="1"/>
        <end position="24"/>
    </location>
</feature>